<protein>
    <submittedName>
        <fullName evidence="2">Dihydrofolate reductase</fullName>
    </submittedName>
</protein>
<gene>
    <name evidence="2" type="ORF">SAMN05216266_101794</name>
</gene>
<dbReference type="PANTHER" id="PTHR38011:SF12">
    <property type="entry name" value="BIFUNCTIONAL DEAMINASE-REDUCTASE DOMAIN PROTEIN"/>
    <property type="match status" value="1"/>
</dbReference>
<dbReference type="RefSeq" id="WP_091669360.1">
    <property type="nucleotide sequence ID" value="NZ_FOKG01000001.1"/>
</dbReference>
<evidence type="ECO:0000313" key="2">
    <source>
        <dbReference type="EMBL" id="SFA84380.1"/>
    </source>
</evidence>
<dbReference type="GO" id="GO:0008703">
    <property type="term" value="F:5-amino-6-(5-phosphoribosylamino)uracil reductase activity"/>
    <property type="evidence" value="ECO:0007669"/>
    <property type="project" value="InterPro"/>
</dbReference>
<dbReference type="OrthoDB" id="3820697at2"/>
<proteinExistence type="predicted"/>
<dbReference type="GO" id="GO:0009231">
    <property type="term" value="P:riboflavin biosynthetic process"/>
    <property type="evidence" value="ECO:0007669"/>
    <property type="project" value="InterPro"/>
</dbReference>
<name>A0A1I0W7Y2_9PSEU</name>
<dbReference type="InterPro" id="IPR002734">
    <property type="entry name" value="RibDG_C"/>
</dbReference>
<evidence type="ECO:0000259" key="1">
    <source>
        <dbReference type="Pfam" id="PF01872"/>
    </source>
</evidence>
<sequence length="195" mass="21000">MGKVFSHMTMSLDGFIADPRDRADELFDWYWTGEVTVPSREEGMSFQVDPASADMLREILATTGALVCGRRLFDLTNGWNGSHPVGAPVVVVTHRAPGDTEGWKSATVAGSVEEGITRAREIAGDKDVTIASADIAAQALDLGLVDEVHVSLVPVLLGEGIPYFANLTRAPHRFDDPVVIAGSRATHLKYAVRRG</sequence>
<dbReference type="Pfam" id="PF01872">
    <property type="entry name" value="RibD_C"/>
    <property type="match status" value="1"/>
</dbReference>
<feature type="domain" description="Bacterial bifunctional deaminase-reductase C-terminal" evidence="1">
    <location>
        <begin position="3"/>
        <end position="164"/>
    </location>
</feature>
<dbReference type="AlphaFoldDB" id="A0A1I0W7Y2"/>
<dbReference type="Gene3D" id="3.40.430.10">
    <property type="entry name" value="Dihydrofolate Reductase, subunit A"/>
    <property type="match status" value="1"/>
</dbReference>
<accession>A0A1I0W7Y2</accession>
<keyword evidence="3" id="KW-1185">Reference proteome</keyword>
<reference evidence="3" key="1">
    <citation type="submission" date="2016-10" db="EMBL/GenBank/DDBJ databases">
        <authorList>
            <person name="Varghese N."/>
            <person name="Submissions S."/>
        </authorList>
    </citation>
    <scope>NUCLEOTIDE SEQUENCE [LARGE SCALE GENOMIC DNA]</scope>
    <source>
        <strain evidence="3">CGMCC 4.3568</strain>
    </source>
</reference>
<dbReference type="Proteomes" id="UP000243799">
    <property type="component" value="Unassembled WGS sequence"/>
</dbReference>
<organism evidence="2 3">
    <name type="scientific">Amycolatopsis marina</name>
    <dbReference type="NCBI Taxonomy" id="490629"/>
    <lineage>
        <taxon>Bacteria</taxon>
        <taxon>Bacillati</taxon>
        <taxon>Actinomycetota</taxon>
        <taxon>Actinomycetes</taxon>
        <taxon>Pseudonocardiales</taxon>
        <taxon>Pseudonocardiaceae</taxon>
        <taxon>Amycolatopsis</taxon>
    </lineage>
</organism>
<dbReference type="InterPro" id="IPR024072">
    <property type="entry name" value="DHFR-like_dom_sf"/>
</dbReference>
<dbReference type="SUPFAM" id="SSF53597">
    <property type="entry name" value="Dihydrofolate reductase-like"/>
    <property type="match status" value="1"/>
</dbReference>
<evidence type="ECO:0000313" key="3">
    <source>
        <dbReference type="Proteomes" id="UP000243799"/>
    </source>
</evidence>
<dbReference type="EMBL" id="FOKG01000001">
    <property type="protein sequence ID" value="SFA84380.1"/>
    <property type="molecule type" value="Genomic_DNA"/>
</dbReference>
<dbReference type="InterPro" id="IPR050765">
    <property type="entry name" value="Riboflavin_Biosynth_HTPR"/>
</dbReference>
<dbReference type="PANTHER" id="PTHR38011">
    <property type="entry name" value="DIHYDROFOLATE REDUCTASE FAMILY PROTEIN (AFU_ORTHOLOGUE AFUA_8G06820)"/>
    <property type="match status" value="1"/>
</dbReference>
<dbReference type="STRING" id="490629.SAMN05216266_101794"/>